<evidence type="ECO:0000313" key="4">
    <source>
        <dbReference type="Proteomes" id="UP000823927"/>
    </source>
</evidence>
<dbReference type="PANTHER" id="PTHR43649:SF32">
    <property type="entry name" value="SUGAR BINDING SECRETED PROTEIN"/>
    <property type="match status" value="1"/>
</dbReference>
<organism evidence="3 4">
    <name type="scientific">Candidatus Scybalocola faecigallinarum</name>
    <dbReference type="NCBI Taxonomy" id="2840941"/>
    <lineage>
        <taxon>Bacteria</taxon>
        <taxon>Bacillati</taxon>
        <taxon>Bacillota</taxon>
        <taxon>Clostridia</taxon>
        <taxon>Lachnospirales</taxon>
        <taxon>Lachnospiraceae</taxon>
        <taxon>Lachnospiraceae incertae sedis</taxon>
        <taxon>Candidatus Scybalocola (ex Gilroy et al. 2021)</taxon>
    </lineage>
</organism>
<sequence length="466" mass="51453">MRKLLAAVLAGTMIFSMAACGDTGEAPAADDGGDAAAESSTDDAQVSGKADASQKLVIWTMAADMQQFADKYVESHPDVAIEVVVTAPADYPTKVQNALRSGAKDPDVVCAEPQSIQTFIEAGFFEDLNQEPYNAQQYAENFVDYVWAAGQDSEGNQRCISYQITPSAIFYRRDIAEDVYGTSDPEVIGEKFATYDSILTTGQEMKEKGYRIFASTGELGFFAGNEPWIVDGTLNLSQSRMDQMNTAIELYTQDLTCYVDTWSTTWYQAMNGPIPLVGDEVDMWDQEAVDAAAAAAEGETEVFAFGLPSWGVLTLRDNAPDNSGKWGVCQGPTYTFSGGTFLGINPNSEDKDLAWDFITFCTTNEETLDWWIETSEGDVVSWIPSIEKHRDDENEYYGGQKLYELFLGLAEHIDYSNVTPMDTECNDLWNAAIGSIQRGEMTQEEAISNFYDQIESTYPDITVNRE</sequence>
<dbReference type="PANTHER" id="PTHR43649">
    <property type="entry name" value="ARABINOSE-BINDING PROTEIN-RELATED"/>
    <property type="match status" value="1"/>
</dbReference>
<feature type="region of interest" description="Disordered" evidence="1">
    <location>
        <begin position="25"/>
        <end position="48"/>
    </location>
</feature>
<dbReference type="Gene3D" id="3.40.190.10">
    <property type="entry name" value="Periplasmic binding protein-like II"/>
    <property type="match status" value="1"/>
</dbReference>
<dbReference type="InterPro" id="IPR050490">
    <property type="entry name" value="Bact_solute-bd_prot1"/>
</dbReference>
<dbReference type="Proteomes" id="UP000823927">
    <property type="component" value="Unassembled WGS sequence"/>
</dbReference>
<dbReference type="SUPFAM" id="SSF53850">
    <property type="entry name" value="Periplasmic binding protein-like II"/>
    <property type="match status" value="1"/>
</dbReference>
<dbReference type="InterPro" id="IPR006059">
    <property type="entry name" value="SBP"/>
</dbReference>
<comment type="caution">
    <text evidence="3">The sequence shown here is derived from an EMBL/GenBank/DDBJ whole genome shotgun (WGS) entry which is preliminary data.</text>
</comment>
<feature type="signal peptide" evidence="2">
    <location>
        <begin position="1"/>
        <end position="18"/>
    </location>
</feature>
<accession>A0A9D1F2S4</accession>
<reference evidence="3" key="2">
    <citation type="journal article" date="2021" name="PeerJ">
        <title>Extensive microbial diversity within the chicken gut microbiome revealed by metagenomics and culture.</title>
        <authorList>
            <person name="Gilroy R."/>
            <person name="Ravi A."/>
            <person name="Getino M."/>
            <person name="Pursley I."/>
            <person name="Horton D.L."/>
            <person name="Alikhan N.F."/>
            <person name="Baker D."/>
            <person name="Gharbi K."/>
            <person name="Hall N."/>
            <person name="Watson M."/>
            <person name="Adriaenssens E.M."/>
            <person name="Foster-Nyarko E."/>
            <person name="Jarju S."/>
            <person name="Secka A."/>
            <person name="Antonio M."/>
            <person name="Oren A."/>
            <person name="Chaudhuri R.R."/>
            <person name="La Ragione R."/>
            <person name="Hildebrand F."/>
            <person name="Pallen M.J."/>
        </authorList>
    </citation>
    <scope>NUCLEOTIDE SEQUENCE</scope>
    <source>
        <strain evidence="3">CHK178-757</strain>
    </source>
</reference>
<reference evidence="3" key="1">
    <citation type="submission" date="2020-10" db="EMBL/GenBank/DDBJ databases">
        <authorList>
            <person name="Gilroy R."/>
        </authorList>
    </citation>
    <scope>NUCLEOTIDE SEQUENCE</scope>
    <source>
        <strain evidence="3">CHK178-757</strain>
    </source>
</reference>
<feature type="compositionally biased region" description="Low complexity" evidence="1">
    <location>
        <begin position="25"/>
        <end position="44"/>
    </location>
</feature>
<dbReference type="Pfam" id="PF01547">
    <property type="entry name" value="SBP_bac_1"/>
    <property type="match status" value="1"/>
</dbReference>
<keyword evidence="2" id="KW-0732">Signal</keyword>
<dbReference type="AlphaFoldDB" id="A0A9D1F2S4"/>
<evidence type="ECO:0000256" key="1">
    <source>
        <dbReference type="SAM" id="MobiDB-lite"/>
    </source>
</evidence>
<proteinExistence type="predicted"/>
<protein>
    <submittedName>
        <fullName evidence="3">Carbohydrate ABC transporter substrate-binding protein</fullName>
    </submittedName>
</protein>
<feature type="chain" id="PRO_5039542953" evidence="2">
    <location>
        <begin position="19"/>
        <end position="466"/>
    </location>
</feature>
<dbReference type="PROSITE" id="PS51257">
    <property type="entry name" value="PROKAR_LIPOPROTEIN"/>
    <property type="match status" value="1"/>
</dbReference>
<dbReference type="EMBL" id="DVIT01000012">
    <property type="protein sequence ID" value="HIS46476.1"/>
    <property type="molecule type" value="Genomic_DNA"/>
</dbReference>
<evidence type="ECO:0000256" key="2">
    <source>
        <dbReference type="SAM" id="SignalP"/>
    </source>
</evidence>
<evidence type="ECO:0000313" key="3">
    <source>
        <dbReference type="EMBL" id="HIS46476.1"/>
    </source>
</evidence>
<name>A0A9D1F2S4_9FIRM</name>
<gene>
    <name evidence="3" type="ORF">IAB46_02775</name>
</gene>